<keyword evidence="2" id="KW-0233">DNA recombination</keyword>
<feature type="domain" description="Ku" evidence="3">
    <location>
        <begin position="52"/>
        <end position="180"/>
    </location>
</feature>
<sequence length="260" mass="29584">MRSIWNGAIGFGLVNIPIKVYSATESRSLDLDMLDKKDLRNIRYKRVNEKTGKEVALENIVKGYKVEDKYVVLEDEDFEAASPEKSKIITISQFVKEADIDTVFFDTPYFLEPQKNGEAAYNLLLKALLKTKMGGIGSFVMHEREILGLIRPYDNKVLMLNRMRYPEELRDYGELDIPTRKAAPKTAEIKLAESLIKSLAKPFDPKDFKDTYNAKLLKIIKQKTKGKKIKVVPIKDEEVKTSDLMAMLKASLEKGDKNAG</sequence>
<accession>A0ABP8QVX8</accession>
<protein>
    <recommendedName>
        <fullName evidence="2">Non-homologous end joining protein Ku</fullName>
    </recommendedName>
</protein>
<evidence type="ECO:0000259" key="3">
    <source>
        <dbReference type="SMART" id="SM00559"/>
    </source>
</evidence>
<gene>
    <name evidence="2" type="primary">ku</name>
    <name evidence="4" type="ORF">GCM10023173_04270</name>
</gene>
<name>A0ABP8QVX8_9SPHI</name>
<evidence type="ECO:0000313" key="4">
    <source>
        <dbReference type="EMBL" id="GAA4511501.1"/>
    </source>
</evidence>
<evidence type="ECO:0000313" key="5">
    <source>
        <dbReference type="Proteomes" id="UP001500394"/>
    </source>
</evidence>
<comment type="function">
    <text evidence="2">With LigD forms a non-homologous end joining (NHEJ) DNA repair enzyme, which repairs dsDNA breaks with reduced fidelity. Binds linear dsDNA with 5'- and 3'- overhangs but not closed circular dsDNA nor ssDNA. Recruits and stimulates the ligase activity of LigD.</text>
</comment>
<keyword evidence="2" id="KW-0227">DNA damage</keyword>
<dbReference type="SUPFAM" id="SSF100939">
    <property type="entry name" value="SPOC domain-like"/>
    <property type="match status" value="1"/>
</dbReference>
<dbReference type="PIRSF" id="PIRSF006493">
    <property type="entry name" value="Prok_Ku"/>
    <property type="match status" value="1"/>
</dbReference>
<dbReference type="InterPro" id="IPR006164">
    <property type="entry name" value="DNA_bd_Ku70/Ku80"/>
</dbReference>
<dbReference type="Pfam" id="PF02735">
    <property type="entry name" value="Ku"/>
    <property type="match status" value="1"/>
</dbReference>
<comment type="subunit">
    <text evidence="2">Homodimer. Interacts with LigD.</text>
</comment>
<dbReference type="PANTHER" id="PTHR41251:SF1">
    <property type="entry name" value="NON-HOMOLOGOUS END JOINING PROTEIN KU"/>
    <property type="match status" value="1"/>
</dbReference>
<keyword evidence="5" id="KW-1185">Reference proteome</keyword>
<evidence type="ECO:0000256" key="1">
    <source>
        <dbReference type="ARBA" id="ARBA00023125"/>
    </source>
</evidence>
<evidence type="ECO:0000256" key="2">
    <source>
        <dbReference type="HAMAP-Rule" id="MF_01875"/>
    </source>
</evidence>
<dbReference type="HAMAP" id="MF_01875">
    <property type="entry name" value="Prokaryotic_Ku"/>
    <property type="match status" value="1"/>
</dbReference>
<dbReference type="InterPro" id="IPR009187">
    <property type="entry name" value="Prok_Ku"/>
</dbReference>
<keyword evidence="1 2" id="KW-0238">DNA-binding</keyword>
<organism evidence="4 5">
    <name type="scientific">Sphingobacterium thermophilum</name>
    <dbReference type="NCBI Taxonomy" id="768534"/>
    <lineage>
        <taxon>Bacteria</taxon>
        <taxon>Pseudomonadati</taxon>
        <taxon>Bacteroidota</taxon>
        <taxon>Sphingobacteriia</taxon>
        <taxon>Sphingobacteriales</taxon>
        <taxon>Sphingobacteriaceae</taxon>
        <taxon>Sphingobacterium</taxon>
    </lineage>
</organism>
<reference evidence="5" key="1">
    <citation type="journal article" date="2019" name="Int. J. Syst. Evol. Microbiol.">
        <title>The Global Catalogue of Microorganisms (GCM) 10K type strain sequencing project: providing services to taxonomists for standard genome sequencing and annotation.</title>
        <authorList>
            <consortium name="The Broad Institute Genomics Platform"/>
            <consortium name="The Broad Institute Genome Sequencing Center for Infectious Disease"/>
            <person name="Wu L."/>
            <person name="Ma J."/>
        </authorList>
    </citation>
    <scope>NUCLEOTIDE SEQUENCE [LARGE SCALE GENOMIC DNA]</scope>
    <source>
        <strain evidence="5">JCM 17858</strain>
    </source>
</reference>
<dbReference type="NCBIfam" id="TIGR02772">
    <property type="entry name" value="Ku_bact"/>
    <property type="match status" value="1"/>
</dbReference>
<dbReference type="EMBL" id="BAABGR010000006">
    <property type="protein sequence ID" value="GAA4511501.1"/>
    <property type="molecule type" value="Genomic_DNA"/>
</dbReference>
<comment type="caution">
    <text evidence="4">The sequence shown here is derived from an EMBL/GenBank/DDBJ whole genome shotgun (WGS) entry which is preliminary data.</text>
</comment>
<dbReference type="RefSeq" id="WP_345064066.1">
    <property type="nucleotide sequence ID" value="NZ_BAABGR010000006.1"/>
</dbReference>
<proteinExistence type="inferred from homology"/>
<dbReference type="PANTHER" id="PTHR41251">
    <property type="entry name" value="NON-HOMOLOGOUS END JOINING PROTEIN KU"/>
    <property type="match status" value="1"/>
</dbReference>
<dbReference type="SMART" id="SM00559">
    <property type="entry name" value="Ku78"/>
    <property type="match status" value="1"/>
</dbReference>
<dbReference type="Gene3D" id="2.40.290.10">
    <property type="match status" value="1"/>
</dbReference>
<dbReference type="InterPro" id="IPR016194">
    <property type="entry name" value="SPOC-like_C_dom_sf"/>
</dbReference>
<keyword evidence="2" id="KW-0234">DNA repair</keyword>
<comment type="similarity">
    <text evidence="2">Belongs to the prokaryotic Ku family.</text>
</comment>
<dbReference type="Proteomes" id="UP001500394">
    <property type="component" value="Unassembled WGS sequence"/>
</dbReference>